<dbReference type="SUPFAM" id="SSF52540">
    <property type="entry name" value="P-loop containing nucleoside triphosphate hydrolases"/>
    <property type="match status" value="2"/>
</dbReference>
<dbReference type="InterPro" id="IPR010285">
    <property type="entry name" value="DNA_helicase_pif1-like_DEAD"/>
</dbReference>
<feature type="compositionally biased region" description="Acidic residues" evidence="2">
    <location>
        <begin position="1"/>
        <end position="13"/>
    </location>
</feature>
<dbReference type="GO" id="GO:0006281">
    <property type="term" value="P:DNA repair"/>
    <property type="evidence" value="ECO:0007669"/>
    <property type="project" value="UniProtKB-KW"/>
</dbReference>
<sequence>MATEEINEEDEYCNDPGEKDEPLQERHNPEYWHMGQATYECQHCNALFWYEERIGKHTNSTNPKYTLCCRGGQVKLPPFKEHPLFLNELFFGRNTPSKHFREKVRLYNSMFAFTSMGGRVQKGTRKSKGPPTFILGGQNYHLMGSLLPPEGSPAKFSTTSNTIHASIVQSLKETLDNTNVLVKSFRMVRDSLHNGQQTNIKLKLIGKRRKDGRRYNLPTVSEVAALIVGDFDSSRLERDIVVESRSGALKRITELHPAYLPLQYPLLFPYGDDGFRENIVKNTPNKKDDQDDKYVTMREWFAYRIQDRFADASPLLYSGRLFQQFIVDAYTMIETCRLNYIRTKKKELRCDMYKGIREAVLNGETEPASRGKRIVLPASFTGGARYMIQNYQDAMAICRVVGYPDLFITLTCNPKWQEIQDHVCNRGLKAEDRPDIVCRVFKAKLDHMLRDIRVNKLFGRVRALVYTIEFQKRGLPHAHILLFLHQQDKYPTGIDIDQIISAEIPDQTADPEYYEAVKTLMMHGPCGIIRKDSPCMEDGRCIRNFPKRYVESTTLDDEGYPVYRRRDDGRFININGVDLDNRYVVPHNRLLLMRYGAHINVEWCNQSRSIKYLFKYVNKGNDRVTASFYQSSSQDINQDTIDEISMYYDCRYISPCEAAWRIIGYDIHYRDPSIVRLSFHLPEEQTVVFDDNVTLDKVQEKATVKESMFLAWFEANKKVLLNLVKGPTCYTDIRFHNGVTHGSFRDACYARGLLDDDKEYIDAIKEASQWGAAPYLRNLFATLLFSKSIERPEYVWEETKMLLSEDILHHQRKLLNHPGLQLTTSQVETLTLIEIEKILNINNRSLKDWDTMPFPSDNMSSWDPYSNSLNRLIVDELGYDRSSLHIEHNTLIKQMTSEQLSVYEKIMNSVESCSGGVYFLYGYGGTGKTFVWNTLASALRSKGDIVLTVASSGIASLLLPGGRIAHSRFGIPLNLDEYSTCNIKQGSQLAELITRCKLIIWDEAPMVHKFCFEALDRTMRDIMRFSNRNSESMPFGGKTIVFGGDFRQILPVIPKGSRQDIVNATINASYIWDHCQVLKLTKNMRLQAAHTSVDRAGLGDFAEWILKVGDGAIGNKTDGSCTIKIPGDILIRDWHDPIKAITFLSSDTVSKSEFQNDFIASIHTPEFINTIKCSGVPNHVLKLKVGIPIMLLRNIDHSAGLCNGTRMVITKLGKRVIKAKVLSGTSMGQEFFIPRMTLTPSDHRIPFKFQRRQFPIMVSYGMTINKSQGQSLSRVGLLLKKPVFCHGQLYVAISRVTSRSGLKIVVAHDHKEDECVDDTHIVVYKEVFRNVS</sequence>
<dbReference type="InterPro" id="IPR049163">
    <property type="entry name" value="Pif1-like_2B_dom"/>
</dbReference>
<dbReference type="GO" id="GO:0000723">
    <property type="term" value="P:telomere maintenance"/>
    <property type="evidence" value="ECO:0007669"/>
    <property type="project" value="InterPro"/>
</dbReference>
<protein>
    <recommendedName>
        <fullName evidence="1">ATP-dependent DNA helicase</fullName>
        <ecNumber evidence="1">5.6.2.3</ecNumber>
    </recommendedName>
</protein>
<dbReference type="RefSeq" id="XP_020985767.1">
    <property type="nucleotide sequence ID" value="XM_021130108.1"/>
</dbReference>
<feature type="domain" description="Helitron helicase-like" evidence="4">
    <location>
        <begin position="300"/>
        <end position="482"/>
    </location>
</feature>
<evidence type="ECO:0000313" key="7">
    <source>
        <dbReference type="RefSeq" id="XP_020985767.1"/>
    </source>
</evidence>
<keyword evidence="6" id="KW-1185">Reference proteome</keyword>
<dbReference type="GeneID" id="107461290"/>
<dbReference type="InterPro" id="IPR025476">
    <property type="entry name" value="Helitron_helicase-like"/>
</dbReference>
<keyword evidence="1" id="KW-0234">DNA repair</keyword>
<feature type="domain" description="DNA helicase Pif1-like DEAD-box helicase" evidence="3">
    <location>
        <begin position="894"/>
        <end position="1117"/>
    </location>
</feature>
<dbReference type="GO" id="GO:0005524">
    <property type="term" value="F:ATP binding"/>
    <property type="evidence" value="ECO:0007669"/>
    <property type="project" value="UniProtKB-KW"/>
</dbReference>
<dbReference type="GO" id="GO:0016787">
    <property type="term" value="F:hydrolase activity"/>
    <property type="evidence" value="ECO:0007669"/>
    <property type="project" value="UniProtKB-KW"/>
</dbReference>
<comment type="similarity">
    <text evidence="1">Belongs to the helicase family.</text>
</comment>
<organism evidence="6 7">
    <name type="scientific">Arachis duranensis</name>
    <name type="common">Wild peanut</name>
    <dbReference type="NCBI Taxonomy" id="130453"/>
    <lineage>
        <taxon>Eukaryota</taxon>
        <taxon>Viridiplantae</taxon>
        <taxon>Streptophyta</taxon>
        <taxon>Embryophyta</taxon>
        <taxon>Tracheophyta</taxon>
        <taxon>Spermatophyta</taxon>
        <taxon>Magnoliopsida</taxon>
        <taxon>eudicotyledons</taxon>
        <taxon>Gunneridae</taxon>
        <taxon>Pentapetalae</taxon>
        <taxon>rosids</taxon>
        <taxon>fabids</taxon>
        <taxon>Fabales</taxon>
        <taxon>Fabaceae</taxon>
        <taxon>Papilionoideae</taxon>
        <taxon>50 kb inversion clade</taxon>
        <taxon>dalbergioids sensu lato</taxon>
        <taxon>Dalbergieae</taxon>
        <taxon>Pterocarpus clade</taxon>
        <taxon>Arachis</taxon>
    </lineage>
</organism>
<reference evidence="6" key="1">
    <citation type="journal article" date="2016" name="Nat. Genet.">
        <title>The genome sequences of Arachis duranensis and Arachis ipaensis, the diploid ancestors of cultivated peanut.</title>
        <authorList>
            <person name="Bertioli D.J."/>
            <person name="Cannon S.B."/>
            <person name="Froenicke L."/>
            <person name="Huang G."/>
            <person name="Farmer A.D."/>
            <person name="Cannon E.K."/>
            <person name="Liu X."/>
            <person name="Gao D."/>
            <person name="Clevenger J."/>
            <person name="Dash S."/>
            <person name="Ren L."/>
            <person name="Moretzsohn M.C."/>
            <person name="Shirasawa K."/>
            <person name="Huang W."/>
            <person name="Vidigal B."/>
            <person name="Abernathy B."/>
            <person name="Chu Y."/>
            <person name="Niederhuth C.E."/>
            <person name="Umale P."/>
            <person name="Araujo A.C."/>
            <person name="Kozik A."/>
            <person name="Kim K.D."/>
            <person name="Burow M.D."/>
            <person name="Varshney R.K."/>
            <person name="Wang X."/>
            <person name="Zhang X."/>
            <person name="Barkley N."/>
            <person name="Guimaraes P.M."/>
            <person name="Isobe S."/>
            <person name="Guo B."/>
            <person name="Liao B."/>
            <person name="Stalker H.T."/>
            <person name="Schmitz R.J."/>
            <person name="Scheffler B.E."/>
            <person name="Leal-Bertioli S.C."/>
            <person name="Xun X."/>
            <person name="Jackson S.A."/>
            <person name="Michelmore R."/>
            <person name="Ozias-Akins P."/>
        </authorList>
    </citation>
    <scope>NUCLEOTIDE SEQUENCE [LARGE SCALE GENOMIC DNA]</scope>
    <source>
        <strain evidence="6">cv. V14167</strain>
    </source>
</reference>
<evidence type="ECO:0000259" key="3">
    <source>
        <dbReference type="Pfam" id="PF05970"/>
    </source>
</evidence>
<accession>A0A6P5MKI6</accession>
<keyword evidence="1" id="KW-0233">DNA recombination</keyword>
<evidence type="ECO:0000256" key="1">
    <source>
        <dbReference type="RuleBase" id="RU363044"/>
    </source>
</evidence>
<keyword evidence="1" id="KW-0227">DNA damage</keyword>
<dbReference type="PANTHER" id="PTHR10492">
    <property type="match status" value="1"/>
</dbReference>
<name>A0A6P5MKI6_ARADU</name>
<comment type="cofactor">
    <cofactor evidence="1">
        <name>Mg(2+)</name>
        <dbReference type="ChEBI" id="CHEBI:18420"/>
    </cofactor>
</comment>
<dbReference type="EC" id="5.6.2.3" evidence="1"/>
<gene>
    <name evidence="7" type="primary">LOC107461290</name>
</gene>
<dbReference type="Gene3D" id="3.40.50.300">
    <property type="entry name" value="P-loop containing nucleotide triphosphate hydrolases"/>
    <property type="match status" value="1"/>
</dbReference>
<evidence type="ECO:0000259" key="4">
    <source>
        <dbReference type="Pfam" id="PF14214"/>
    </source>
</evidence>
<dbReference type="Pfam" id="PF05970">
    <property type="entry name" value="PIF1"/>
    <property type="match status" value="1"/>
</dbReference>
<dbReference type="PANTHER" id="PTHR10492:SF74">
    <property type="entry name" value="ATP-DEPENDENT DNA HELICASE"/>
    <property type="match status" value="1"/>
</dbReference>
<reference evidence="7" key="2">
    <citation type="submission" date="2025-08" db="UniProtKB">
        <authorList>
            <consortium name="RefSeq"/>
        </authorList>
    </citation>
    <scope>IDENTIFICATION</scope>
    <source>
        <tissue evidence="7">Whole plant</tissue>
    </source>
</reference>
<dbReference type="GO" id="GO:0043139">
    <property type="term" value="F:5'-3' DNA helicase activity"/>
    <property type="evidence" value="ECO:0007669"/>
    <property type="project" value="UniProtKB-EC"/>
</dbReference>
<keyword evidence="1" id="KW-0067">ATP-binding</keyword>
<keyword evidence="1" id="KW-0347">Helicase</keyword>
<evidence type="ECO:0000313" key="6">
    <source>
        <dbReference type="Proteomes" id="UP000515211"/>
    </source>
</evidence>
<dbReference type="Pfam" id="PF21530">
    <property type="entry name" value="Pif1_2B_dom"/>
    <property type="match status" value="1"/>
</dbReference>
<keyword evidence="1" id="KW-0378">Hydrolase</keyword>
<feature type="region of interest" description="Disordered" evidence="2">
    <location>
        <begin position="1"/>
        <end position="24"/>
    </location>
</feature>
<dbReference type="CDD" id="cd18809">
    <property type="entry name" value="SF1_C_RecD"/>
    <property type="match status" value="1"/>
</dbReference>
<comment type="catalytic activity">
    <reaction evidence="1">
        <text>ATP + H2O = ADP + phosphate + H(+)</text>
        <dbReference type="Rhea" id="RHEA:13065"/>
        <dbReference type="ChEBI" id="CHEBI:15377"/>
        <dbReference type="ChEBI" id="CHEBI:15378"/>
        <dbReference type="ChEBI" id="CHEBI:30616"/>
        <dbReference type="ChEBI" id="CHEBI:43474"/>
        <dbReference type="ChEBI" id="CHEBI:456216"/>
        <dbReference type="EC" id="5.6.2.3"/>
    </reaction>
</comment>
<evidence type="ECO:0000256" key="2">
    <source>
        <dbReference type="SAM" id="MobiDB-lite"/>
    </source>
</evidence>
<proteinExistence type="inferred from homology"/>
<feature type="domain" description="DNA helicase Pif1-like 2B" evidence="5">
    <location>
        <begin position="1166"/>
        <end position="1212"/>
    </location>
</feature>
<evidence type="ECO:0000259" key="5">
    <source>
        <dbReference type="Pfam" id="PF21530"/>
    </source>
</evidence>
<dbReference type="KEGG" id="adu:107461290"/>
<dbReference type="Pfam" id="PF14214">
    <property type="entry name" value="Helitron_like_N"/>
    <property type="match status" value="1"/>
</dbReference>
<dbReference type="InterPro" id="IPR027417">
    <property type="entry name" value="P-loop_NTPase"/>
</dbReference>
<keyword evidence="1" id="KW-0547">Nucleotide-binding</keyword>
<dbReference type="Proteomes" id="UP000515211">
    <property type="component" value="Chromosome 8"/>
</dbReference>
<dbReference type="GO" id="GO:0006310">
    <property type="term" value="P:DNA recombination"/>
    <property type="evidence" value="ECO:0007669"/>
    <property type="project" value="UniProtKB-KW"/>
</dbReference>